<protein>
    <submittedName>
        <fullName evidence="2">Uncharacterized protein</fullName>
    </submittedName>
</protein>
<accession>A0A166A3X0</accession>
<proteinExistence type="predicted"/>
<organism evidence="2 3">
    <name type="scientific">Athelia psychrophila</name>
    <dbReference type="NCBI Taxonomy" id="1759441"/>
    <lineage>
        <taxon>Eukaryota</taxon>
        <taxon>Fungi</taxon>
        <taxon>Dikarya</taxon>
        <taxon>Basidiomycota</taxon>
        <taxon>Agaricomycotina</taxon>
        <taxon>Agaricomycetes</taxon>
        <taxon>Agaricomycetidae</taxon>
        <taxon>Atheliales</taxon>
        <taxon>Atheliaceae</taxon>
        <taxon>Athelia</taxon>
    </lineage>
</organism>
<dbReference type="Proteomes" id="UP000076532">
    <property type="component" value="Unassembled WGS sequence"/>
</dbReference>
<gene>
    <name evidence="2" type="ORF">FIBSPDRAFT_871724</name>
</gene>
<evidence type="ECO:0000313" key="3">
    <source>
        <dbReference type="Proteomes" id="UP000076532"/>
    </source>
</evidence>
<name>A0A166A3X0_9AGAM</name>
<evidence type="ECO:0000313" key="2">
    <source>
        <dbReference type="EMBL" id="KZP11227.1"/>
    </source>
</evidence>
<dbReference type="EMBL" id="KV417666">
    <property type="protein sequence ID" value="KZP11227.1"/>
    <property type="molecule type" value="Genomic_DNA"/>
</dbReference>
<evidence type="ECO:0000256" key="1">
    <source>
        <dbReference type="SAM" id="MobiDB-lite"/>
    </source>
</evidence>
<sequence length="64" mass="6885">MPSDETGGCRACSPKPARRLAYTLPDFDANPIIDRTDIPTRPVDFDGGSINGSRSPNHQAGQSR</sequence>
<reference evidence="2 3" key="1">
    <citation type="journal article" date="2016" name="Mol. Biol. Evol.">
        <title>Comparative Genomics of Early-Diverging Mushroom-Forming Fungi Provides Insights into the Origins of Lignocellulose Decay Capabilities.</title>
        <authorList>
            <person name="Nagy L.G."/>
            <person name="Riley R."/>
            <person name="Tritt A."/>
            <person name="Adam C."/>
            <person name="Daum C."/>
            <person name="Floudas D."/>
            <person name="Sun H."/>
            <person name="Yadav J.S."/>
            <person name="Pangilinan J."/>
            <person name="Larsson K.H."/>
            <person name="Matsuura K."/>
            <person name="Barry K."/>
            <person name="Labutti K."/>
            <person name="Kuo R."/>
            <person name="Ohm R.A."/>
            <person name="Bhattacharya S.S."/>
            <person name="Shirouzu T."/>
            <person name="Yoshinaga Y."/>
            <person name="Martin F.M."/>
            <person name="Grigoriev I.V."/>
            <person name="Hibbett D.S."/>
        </authorList>
    </citation>
    <scope>NUCLEOTIDE SEQUENCE [LARGE SCALE GENOMIC DNA]</scope>
    <source>
        <strain evidence="2 3">CBS 109695</strain>
    </source>
</reference>
<feature type="region of interest" description="Disordered" evidence="1">
    <location>
        <begin position="29"/>
        <end position="64"/>
    </location>
</feature>
<keyword evidence="3" id="KW-1185">Reference proteome</keyword>
<feature type="compositionally biased region" description="Polar residues" evidence="1">
    <location>
        <begin position="51"/>
        <end position="64"/>
    </location>
</feature>
<dbReference type="AlphaFoldDB" id="A0A166A3X0"/>